<dbReference type="OrthoDB" id="10655196at2759"/>
<sequence>TQTDEEDGCVVYWKPDKGTKVFYDNKVQKMAEVLKQFTHEQVRSIDFACFNNGSFKKSKGDPGTVWEPQPDGRKWIELFSEMEGVEPIFEVSAQNMSNAELALANKNKKKKVDAGKRLKLTGVRFVSMKCVSMSV</sequence>
<accession>A0A812QHF4</accession>
<dbReference type="Proteomes" id="UP000649617">
    <property type="component" value="Unassembled WGS sequence"/>
</dbReference>
<protein>
    <submittedName>
        <fullName evidence="1">Uncharacterized protein</fullName>
    </submittedName>
</protein>
<comment type="caution">
    <text evidence="1">The sequence shown here is derived from an EMBL/GenBank/DDBJ whole genome shotgun (WGS) entry which is preliminary data.</text>
</comment>
<name>A0A812QHF4_SYMPI</name>
<dbReference type="AlphaFoldDB" id="A0A812QHF4"/>
<reference evidence="1" key="1">
    <citation type="submission" date="2021-02" db="EMBL/GenBank/DDBJ databases">
        <authorList>
            <person name="Dougan E. K."/>
            <person name="Rhodes N."/>
            <person name="Thang M."/>
            <person name="Chan C."/>
        </authorList>
    </citation>
    <scope>NUCLEOTIDE SEQUENCE</scope>
</reference>
<organism evidence="1 2">
    <name type="scientific">Symbiodinium pilosum</name>
    <name type="common">Dinoflagellate</name>
    <dbReference type="NCBI Taxonomy" id="2952"/>
    <lineage>
        <taxon>Eukaryota</taxon>
        <taxon>Sar</taxon>
        <taxon>Alveolata</taxon>
        <taxon>Dinophyceae</taxon>
        <taxon>Suessiales</taxon>
        <taxon>Symbiodiniaceae</taxon>
        <taxon>Symbiodinium</taxon>
    </lineage>
</organism>
<keyword evidence="2" id="KW-1185">Reference proteome</keyword>
<evidence type="ECO:0000313" key="1">
    <source>
        <dbReference type="EMBL" id="CAE7387107.1"/>
    </source>
</evidence>
<evidence type="ECO:0000313" key="2">
    <source>
        <dbReference type="Proteomes" id="UP000649617"/>
    </source>
</evidence>
<dbReference type="EMBL" id="CAJNIZ010016546">
    <property type="protein sequence ID" value="CAE7387107.1"/>
    <property type="molecule type" value="Genomic_DNA"/>
</dbReference>
<proteinExistence type="predicted"/>
<gene>
    <name evidence="1" type="ORF">SPIL2461_LOCUS9482</name>
</gene>
<feature type="non-terminal residue" evidence="1">
    <location>
        <position position="1"/>
    </location>
</feature>